<dbReference type="InterPro" id="IPR036388">
    <property type="entry name" value="WH-like_DNA-bd_sf"/>
</dbReference>
<dbReference type="Gramene" id="KMS93703">
    <property type="protein sequence ID" value="KMS93703"/>
    <property type="gene ID" value="BVRB_028810"/>
</dbReference>
<sequence>KQNKNRVMKDVTKYLKAIVSTISLLENETAYNHIPRSISTIELIVRGSKAKAICSSGLDHSCPAYGIAHEFSQDDVTFMIAYLLAEGIITESVEQLMSGGLKGTLHVNDRSLSVSIICKVLGLVEYG</sequence>
<keyword evidence="3" id="KW-1185">Reference proteome</keyword>
<reference evidence="2 3" key="1">
    <citation type="journal article" date="2014" name="Nature">
        <title>The genome of the recently domesticated crop plant sugar beet (Beta vulgaris).</title>
        <authorList>
            <person name="Dohm J.C."/>
            <person name="Minoche A.E."/>
            <person name="Holtgrawe D."/>
            <person name="Capella-Gutierrez S."/>
            <person name="Zakrzewski F."/>
            <person name="Tafer H."/>
            <person name="Rupp O."/>
            <person name="Sorensen T.R."/>
            <person name="Stracke R."/>
            <person name="Reinhardt R."/>
            <person name="Goesmann A."/>
            <person name="Kraft T."/>
            <person name="Schulz B."/>
            <person name="Stadler P.F."/>
            <person name="Schmidt T."/>
            <person name="Gabaldon T."/>
            <person name="Lehrach H."/>
            <person name="Weisshaar B."/>
            <person name="Himmelbauer H."/>
        </authorList>
    </citation>
    <scope>NUCLEOTIDE SEQUENCE [LARGE SCALE GENOMIC DNA]</scope>
    <source>
        <tissue evidence="2">Taproot</tissue>
    </source>
</reference>
<gene>
    <name evidence="2" type="ORF">BVRB_028810</name>
</gene>
<evidence type="ECO:0000313" key="2">
    <source>
        <dbReference type="EMBL" id="KMS93703.1"/>
    </source>
</evidence>
<dbReference type="Proteomes" id="UP000035740">
    <property type="component" value="Unassembled WGS sequence"/>
</dbReference>
<dbReference type="GO" id="GO:0006260">
    <property type="term" value="P:DNA replication"/>
    <property type="evidence" value="ECO:0007669"/>
    <property type="project" value="InterPro"/>
</dbReference>
<dbReference type="Gene3D" id="1.10.10.10">
    <property type="entry name" value="Winged helix-like DNA-binding domain superfamily/Winged helix DNA-binding domain"/>
    <property type="match status" value="1"/>
</dbReference>
<dbReference type="GO" id="GO:0006281">
    <property type="term" value="P:DNA repair"/>
    <property type="evidence" value="ECO:0007669"/>
    <property type="project" value="InterPro"/>
</dbReference>
<dbReference type="InterPro" id="IPR036390">
    <property type="entry name" value="WH_DNA-bd_sf"/>
</dbReference>
<dbReference type="GO" id="GO:0043138">
    <property type="term" value="F:3'-5' DNA helicase activity"/>
    <property type="evidence" value="ECO:0007669"/>
    <property type="project" value="InterPro"/>
</dbReference>
<evidence type="ECO:0000313" key="3">
    <source>
        <dbReference type="Proteomes" id="UP000035740"/>
    </source>
</evidence>
<feature type="non-terminal residue" evidence="2">
    <location>
        <position position="1"/>
    </location>
</feature>
<dbReference type="Pfam" id="PF09382">
    <property type="entry name" value="RQC"/>
    <property type="match status" value="1"/>
</dbReference>
<accession>A0A0J8B1B2</accession>
<proteinExistence type="predicted"/>
<feature type="domain" description="RQC" evidence="1">
    <location>
        <begin position="7"/>
        <end position="110"/>
    </location>
</feature>
<protein>
    <recommendedName>
        <fullName evidence="1">RQC domain-containing protein</fullName>
    </recommendedName>
</protein>
<dbReference type="AlphaFoldDB" id="A0A0J8B1B2"/>
<dbReference type="InterPro" id="IPR018982">
    <property type="entry name" value="RQC_domain"/>
</dbReference>
<name>A0A0J8B1B2_BETVV</name>
<organism evidence="2 3">
    <name type="scientific">Beta vulgaris subsp. vulgaris</name>
    <name type="common">Beet</name>
    <dbReference type="NCBI Taxonomy" id="3555"/>
    <lineage>
        <taxon>Eukaryota</taxon>
        <taxon>Viridiplantae</taxon>
        <taxon>Streptophyta</taxon>
        <taxon>Embryophyta</taxon>
        <taxon>Tracheophyta</taxon>
        <taxon>Spermatophyta</taxon>
        <taxon>Magnoliopsida</taxon>
        <taxon>eudicotyledons</taxon>
        <taxon>Gunneridae</taxon>
        <taxon>Pentapetalae</taxon>
        <taxon>Caryophyllales</taxon>
        <taxon>Chenopodiaceae</taxon>
        <taxon>Betoideae</taxon>
        <taxon>Beta</taxon>
    </lineage>
</organism>
<dbReference type="EMBL" id="KQ099829">
    <property type="protein sequence ID" value="KMS93703.1"/>
    <property type="molecule type" value="Genomic_DNA"/>
</dbReference>
<dbReference type="SUPFAM" id="SSF46785">
    <property type="entry name" value="Winged helix' DNA-binding domain"/>
    <property type="match status" value="1"/>
</dbReference>
<evidence type="ECO:0000259" key="1">
    <source>
        <dbReference type="Pfam" id="PF09382"/>
    </source>
</evidence>